<gene>
    <name evidence="2" type="ORF">I0Q91_00960</name>
</gene>
<dbReference type="GO" id="GO:0016491">
    <property type="term" value="F:oxidoreductase activity"/>
    <property type="evidence" value="ECO:0007669"/>
    <property type="project" value="InterPro"/>
</dbReference>
<dbReference type="InterPro" id="IPR036812">
    <property type="entry name" value="NAD(P)_OxRdtase_dom_sf"/>
</dbReference>
<dbReference type="Pfam" id="PF00248">
    <property type="entry name" value="Aldo_ket_red"/>
    <property type="match status" value="1"/>
</dbReference>
<name>A0A931APV6_9FIRM</name>
<dbReference type="Proteomes" id="UP000621436">
    <property type="component" value="Unassembled WGS sequence"/>
</dbReference>
<keyword evidence="3" id="KW-1185">Reference proteome</keyword>
<dbReference type="InterPro" id="IPR053135">
    <property type="entry name" value="AKR2_Oxidoreductase"/>
</dbReference>
<dbReference type="EMBL" id="JADPIE010000001">
    <property type="protein sequence ID" value="MBF8435636.1"/>
    <property type="molecule type" value="Genomic_DNA"/>
</dbReference>
<dbReference type="AlphaFoldDB" id="A0A931APV6"/>
<evidence type="ECO:0000259" key="1">
    <source>
        <dbReference type="Pfam" id="PF00248"/>
    </source>
</evidence>
<feature type="domain" description="NADP-dependent oxidoreductase" evidence="1">
    <location>
        <begin position="37"/>
        <end position="217"/>
    </location>
</feature>
<dbReference type="InterPro" id="IPR020471">
    <property type="entry name" value="AKR"/>
</dbReference>
<dbReference type="PANTHER" id="PTHR43312:SF1">
    <property type="entry name" value="NADP-DEPENDENT OXIDOREDUCTASE DOMAIN-CONTAINING PROTEIN"/>
    <property type="match status" value="1"/>
</dbReference>
<proteinExistence type="predicted"/>
<evidence type="ECO:0000313" key="2">
    <source>
        <dbReference type="EMBL" id="MBF8435636.1"/>
    </source>
</evidence>
<dbReference type="CDD" id="cd19100">
    <property type="entry name" value="AKR_unchar"/>
    <property type="match status" value="1"/>
</dbReference>
<dbReference type="InterPro" id="IPR023210">
    <property type="entry name" value="NADP_OxRdtase_dom"/>
</dbReference>
<sequence>MLARTYNLNSKKRVLGKTGEEINLISLGGEITVADSEKQEEAIEIINRAIDLGVNYIDTAPAYKDGDSESNIGKVMKNRRDEVFLASKTHKRSYSGTMELIERSLNRLQTDYLDLYQVHNVRTEEDLSEMFSKDGVIKALEELKDQGVIRNLGITGHKDPEILLKGIQEFDFDTALISMNAADIHYKPFQEVLLEELIERNIGIIGMKTLGRGKLVPEGGLDSIKEALYYVWSLPLTTTIIGIGSIEELEENIELAREFEPLSVDEMVEIEAKTEKFEEKGNFFKYDW</sequence>
<dbReference type="PANTHER" id="PTHR43312">
    <property type="entry name" value="D-THREO-ALDOSE 1-DEHYDROGENASE"/>
    <property type="match status" value="1"/>
</dbReference>
<evidence type="ECO:0000313" key="3">
    <source>
        <dbReference type="Proteomes" id="UP000621436"/>
    </source>
</evidence>
<dbReference type="PRINTS" id="PR00069">
    <property type="entry name" value="ALDKETRDTASE"/>
</dbReference>
<dbReference type="SUPFAM" id="SSF51430">
    <property type="entry name" value="NAD(P)-linked oxidoreductase"/>
    <property type="match status" value="1"/>
</dbReference>
<accession>A0A931APV6</accession>
<comment type="caution">
    <text evidence="2">The sequence shown here is derived from an EMBL/GenBank/DDBJ whole genome shotgun (WGS) entry which is preliminary data.</text>
</comment>
<dbReference type="Gene3D" id="3.20.20.100">
    <property type="entry name" value="NADP-dependent oxidoreductase domain"/>
    <property type="match status" value="1"/>
</dbReference>
<reference evidence="2" key="1">
    <citation type="submission" date="2020-11" db="EMBL/GenBank/DDBJ databases">
        <title>Halonatronomonas betainensis gen. nov., sp. nov. a novel haloalkaliphilic representative of the family Halanaerobiacae capable of betaine degradation.</title>
        <authorList>
            <person name="Boltyanskaya Y."/>
            <person name="Kevbrin V."/>
            <person name="Detkova E."/>
            <person name="Grouzdev D.S."/>
            <person name="Koziaeva V."/>
            <person name="Zhilina T."/>
        </authorList>
    </citation>
    <scope>NUCLEOTIDE SEQUENCE</scope>
    <source>
        <strain evidence="2">Z-7014</strain>
    </source>
</reference>
<protein>
    <submittedName>
        <fullName evidence="2">Aldo/keto reductase</fullName>
    </submittedName>
</protein>
<organism evidence="2 3">
    <name type="scientific">Halonatronomonas betaini</name>
    <dbReference type="NCBI Taxonomy" id="2778430"/>
    <lineage>
        <taxon>Bacteria</taxon>
        <taxon>Bacillati</taxon>
        <taxon>Bacillota</taxon>
        <taxon>Clostridia</taxon>
        <taxon>Halanaerobiales</taxon>
        <taxon>Halarsenatibacteraceae</taxon>
        <taxon>Halonatronomonas</taxon>
    </lineage>
</organism>